<keyword evidence="7 14" id="KW-0276">Fatty acid metabolism</keyword>
<evidence type="ECO:0000256" key="6">
    <source>
        <dbReference type="ARBA" id="ARBA00022692"/>
    </source>
</evidence>
<comment type="function">
    <text evidence="14">Catalyzes the third of the four reactions of the long-chain fatty acids elongation cycle. This endoplasmic reticulum-bound enzymatic process, allows the addition of two carbons to the chain of long- and very long-chain fatty acids/VLCFAs per cycle. This enzyme catalyzes the dehydration of the 3-hydroxyacyl-CoA intermediate into trans-2,3-enoyl-CoA, within each cycle of fatty acid elongation. Thereby, it participates to the production of VLCFAs of different chain lengths that are involved in multiple biological processes as precursors of membrane lipids and lipid mediators.</text>
</comment>
<evidence type="ECO:0000256" key="4">
    <source>
        <dbReference type="ARBA" id="ARBA00013122"/>
    </source>
</evidence>
<dbReference type="Proteomes" id="UP000237144">
    <property type="component" value="Unassembled WGS sequence"/>
</dbReference>
<evidence type="ECO:0000256" key="15">
    <source>
        <dbReference type="SAM" id="MobiDB-lite"/>
    </source>
</evidence>
<comment type="caution">
    <text evidence="16">The sequence shown here is derived from an EMBL/GenBank/DDBJ whole genome shotgun (WGS) entry which is preliminary data.</text>
</comment>
<dbReference type="EMBL" id="PJQD01000042">
    <property type="protein sequence ID" value="POY73083.1"/>
    <property type="molecule type" value="Genomic_DNA"/>
</dbReference>
<evidence type="ECO:0000256" key="9">
    <source>
        <dbReference type="ARBA" id="ARBA00023098"/>
    </source>
</evidence>
<evidence type="ECO:0000313" key="16">
    <source>
        <dbReference type="EMBL" id="POY73083.1"/>
    </source>
</evidence>
<evidence type="ECO:0000256" key="7">
    <source>
        <dbReference type="ARBA" id="ARBA00022832"/>
    </source>
</evidence>
<keyword evidence="14" id="KW-0256">Endoplasmic reticulum</keyword>
<proteinExistence type="inferred from homology"/>
<evidence type="ECO:0000256" key="14">
    <source>
        <dbReference type="RuleBase" id="RU363109"/>
    </source>
</evidence>
<evidence type="ECO:0000256" key="13">
    <source>
        <dbReference type="ARBA" id="ARBA00036671"/>
    </source>
</evidence>
<dbReference type="InterPro" id="IPR007482">
    <property type="entry name" value="Tyr_Pase-like_PTPLA"/>
</dbReference>
<keyword evidence="10 14" id="KW-0472">Membrane</keyword>
<feature type="transmembrane region" description="Helical" evidence="14">
    <location>
        <begin position="173"/>
        <end position="192"/>
    </location>
</feature>
<dbReference type="GO" id="GO:0042761">
    <property type="term" value="P:very long-chain fatty acid biosynthetic process"/>
    <property type="evidence" value="ECO:0007669"/>
    <property type="project" value="TreeGrafter"/>
</dbReference>
<evidence type="ECO:0000313" key="17">
    <source>
        <dbReference type="Proteomes" id="UP000237144"/>
    </source>
</evidence>
<keyword evidence="17" id="KW-1185">Reference proteome</keyword>
<evidence type="ECO:0000256" key="3">
    <source>
        <dbReference type="ARBA" id="ARBA00007811"/>
    </source>
</evidence>
<keyword evidence="5 14" id="KW-0444">Lipid biosynthesis</keyword>
<dbReference type="GO" id="GO:0030148">
    <property type="term" value="P:sphingolipid biosynthetic process"/>
    <property type="evidence" value="ECO:0007669"/>
    <property type="project" value="TreeGrafter"/>
</dbReference>
<keyword evidence="12 14" id="KW-0456">Lyase</keyword>
<comment type="pathway">
    <text evidence="2 14">Lipid metabolism; fatty acid biosynthesis.</text>
</comment>
<reference evidence="16 17" key="1">
    <citation type="journal article" date="2018" name="Front. Microbiol.">
        <title>Prospects for Fungal Bioremediation of Acidic Radioactive Waste Sites: Characterization and Genome Sequence of Rhodotorula taiwanensis MD1149.</title>
        <authorList>
            <person name="Tkavc R."/>
            <person name="Matrosova V.Y."/>
            <person name="Grichenko O.E."/>
            <person name="Gostincar C."/>
            <person name="Volpe R.P."/>
            <person name="Klimenkova P."/>
            <person name="Gaidamakova E.K."/>
            <person name="Zhou C.E."/>
            <person name="Stewart B.J."/>
            <person name="Lyman M.G."/>
            <person name="Malfatti S.A."/>
            <person name="Rubinfeld B."/>
            <person name="Courtot M."/>
            <person name="Singh J."/>
            <person name="Dalgard C.L."/>
            <person name="Hamilton T."/>
            <person name="Frey K.G."/>
            <person name="Gunde-Cimerman N."/>
            <person name="Dugan L."/>
            <person name="Daly M.J."/>
        </authorList>
    </citation>
    <scope>NUCLEOTIDE SEQUENCE [LARGE SCALE GENOMIC DNA]</scope>
    <source>
        <strain evidence="16 17">MD1149</strain>
    </source>
</reference>
<protein>
    <recommendedName>
        <fullName evidence="4 14">Very-long-chain (3R)-3-hydroxyacyl-CoA dehydratase</fullName>
        <ecNumber evidence="4 14">4.2.1.134</ecNumber>
    </recommendedName>
</protein>
<dbReference type="AlphaFoldDB" id="A0A2S5B8I1"/>
<dbReference type="Pfam" id="PF04387">
    <property type="entry name" value="PTPLA"/>
    <property type="match status" value="1"/>
</dbReference>
<sequence>MSSKSSSSRSSGRPRGPTGPVKLYLTAYNAAAAAAWSYVLYRIAAHMGGADGLTGLKEWAGVQGTTETLLKRSRTAVDDAGEVVKWVQTSALLEVVHAASGLVRSPIGTTVAQVASRLALVWGVCEIFPEIPHSPFYVSMVTAWSLAEIIRYTHYATGLQGFKLKPLEWIRYTAFYILYPLGAGSEAILMFLSGRVAKEEYGLFAQLAINSLVSAWPVALFLLMSYMHGQRRKHLGSPRTLAPSAGKSSTATTTTPEKRARHDITSRVSETNVLEDTAAQTPARSTRSHTRKSQ</sequence>
<evidence type="ECO:0000256" key="12">
    <source>
        <dbReference type="ARBA" id="ARBA00023239"/>
    </source>
</evidence>
<comment type="catalytic activity">
    <reaction evidence="13 14">
        <text>a very-long-chain (3R)-3-hydroxyacyl-CoA = a very-long-chain (2E)-enoyl-CoA + H2O</text>
        <dbReference type="Rhea" id="RHEA:45812"/>
        <dbReference type="ChEBI" id="CHEBI:15377"/>
        <dbReference type="ChEBI" id="CHEBI:83728"/>
        <dbReference type="ChEBI" id="CHEBI:85440"/>
        <dbReference type="EC" id="4.2.1.134"/>
    </reaction>
</comment>
<name>A0A2S5B8I1_9BASI</name>
<feature type="compositionally biased region" description="Basic and acidic residues" evidence="15">
    <location>
        <begin position="256"/>
        <end position="265"/>
    </location>
</feature>
<dbReference type="PANTHER" id="PTHR11035:SF3">
    <property type="entry name" value="VERY-LONG-CHAIN (3R)-3-HYDROXYACYL-COA DEHYDRATASE"/>
    <property type="match status" value="1"/>
</dbReference>
<comment type="subcellular location">
    <subcellularLocation>
        <location evidence="14">Endoplasmic reticulum membrane</location>
        <topology evidence="14">Multi-pass membrane protein</topology>
    </subcellularLocation>
    <subcellularLocation>
        <location evidence="1">Membrane</location>
        <topology evidence="1">Multi-pass membrane protein</topology>
    </subcellularLocation>
</comment>
<evidence type="ECO:0000256" key="8">
    <source>
        <dbReference type="ARBA" id="ARBA00022989"/>
    </source>
</evidence>
<dbReference type="GO" id="GO:0005789">
    <property type="term" value="C:endoplasmic reticulum membrane"/>
    <property type="evidence" value="ECO:0007669"/>
    <property type="project" value="UniProtKB-SubCell"/>
</dbReference>
<feature type="region of interest" description="Disordered" evidence="15">
    <location>
        <begin position="235"/>
        <end position="294"/>
    </location>
</feature>
<dbReference type="UniPathway" id="UPA00094"/>
<keyword evidence="9 14" id="KW-0443">Lipid metabolism</keyword>
<comment type="similarity">
    <text evidence="3 14">Belongs to the very long-chain fatty acids dehydratase HACD family.</text>
</comment>
<accession>A0A2S5B8I1</accession>
<dbReference type="OrthoDB" id="46988at2759"/>
<evidence type="ECO:0000256" key="11">
    <source>
        <dbReference type="ARBA" id="ARBA00023160"/>
    </source>
</evidence>
<feature type="transmembrane region" description="Helical" evidence="14">
    <location>
        <begin position="204"/>
        <end position="224"/>
    </location>
</feature>
<dbReference type="PANTHER" id="PTHR11035">
    <property type="entry name" value="VERY-LONG-CHAIN (3R)-3-HYDROXYACYL-COA DEHYDRATASE"/>
    <property type="match status" value="1"/>
</dbReference>
<evidence type="ECO:0000256" key="10">
    <source>
        <dbReference type="ARBA" id="ARBA00023136"/>
    </source>
</evidence>
<organism evidence="16 17">
    <name type="scientific">Rhodotorula taiwanensis</name>
    <dbReference type="NCBI Taxonomy" id="741276"/>
    <lineage>
        <taxon>Eukaryota</taxon>
        <taxon>Fungi</taxon>
        <taxon>Dikarya</taxon>
        <taxon>Basidiomycota</taxon>
        <taxon>Pucciniomycotina</taxon>
        <taxon>Microbotryomycetes</taxon>
        <taxon>Sporidiobolales</taxon>
        <taxon>Sporidiobolaceae</taxon>
        <taxon>Rhodotorula</taxon>
    </lineage>
</organism>
<keyword evidence="6 14" id="KW-0812">Transmembrane</keyword>
<evidence type="ECO:0000256" key="1">
    <source>
        <dbReference type="ARBA" id="ARBA00004141"/>
    </source>
</evidence>
<feature type="compositionally biased region" description="Low complexity" evidence="15">
    <location>
        <begin position="242"/>
        <end position="255"/>
    </location>
</feature>
<keyword evidence="8 14" id="KW-1133">Transmembrane helix</keyword>
<comment type="caution">
    <text evidence="14">Lacks conserved residue(s) required for the propagation of feature annotation.</text>
</comment>
<dbReference type="GO" id="GO:0102158">
    <property type="term" value="F:very-long-chain (3R)-3-hydroxyacyl-CoA dehydratase activity"/>
    <property type="evidence" value="ECO:0007669"/>
    <property type="project" value="UniProtKB-EC"/>
</dbReference>
<evidence type="ECO:0000256" key="2">
    <source>
        <dbReference type="ARBA" id="ARBA00005194"/>
    </source>
</evidence>
<keyword evidence="11 14" id="KW-0275">Fatty acid biosynthesis</keyword>
<dbReference type="EC" id="4.2.1.134" evidence="4 14"/>
<dbReference type="STRING" id="741276.A0A2S5B8I1"/>
<feature type="compositionally biased region" description="Polar residues" evidence="15">
    <location>
        <begin position="266"/>
        <end position="285"/>
    </location>
</feature>
<evidence type="ECO:0000256" key="5">
    <source>
        <dbReference type="ARBA" id="ARBA00022516"/>
    </source>
</evidence>
<gene>
    <name evidence="16" type="ORF">BMF94_3921</name>
</gene>
<dbReference type="GO" id="GO:0030497">
    <property type="term" value="P:fatty acid elongation"/>
    <property type="evidence" value="ECO:0007669"/>
    <property type="project" value="TreeGrafter"/>
</dbReference>